<dbReference type="PANTHER" id="PTHR11920:SF474">
    <property type="entry name" value="RECEPTOR-TYPE GUANYLATE CYCLASE GYC76C"/>
    <property type="match status" value="1"/>
</dbReference>
<feature type="domain" description="Guanylate cyclase" evidence="16">
    <location>
        <begin position="701"/>
        <end position="808"/>
    </location>
</feature>
<dbReference type="PROSITE" id="PS50090">
    <property type="entry name" value="MYB_LIKE"/>
    <property type="match status" value="1"/>
</dbReference>
<comment type="subunit">
    <text evidence="3">Self-associates forming complexes of several hundred monomers.</text>
</comment>
<comment type="caution">
    <text evidence="17">The sequence shown here is derived from an EMBL/GenBank/DDBJ whole genome shotgun (WGS) entry which is preliminary data.</text>
</comment>
<reference evidence="17 18" key="1">
    <citation type="submission" date="2016-03" db="EMBL/GenBank/DDBJ databases">
        <title>EvidentialGene: Evidence-directed Construction of Genes on Genomes.</title>
        <authorList>
            <person name="Gilbert D.G."/>
            <person name="Choi J.-H."/>
            <person name="Mockaitis K."/>
            <person name="Colbourne J."/>
            <person name="Pfrender M."/>
        </authorList>
    </citation>
    <scope>NUCLEOTIDE SEQUENCE [LARGE SCALE GENOMIC DNA]</scope>
    <source>
        <strain evidence="17 18">Xinb3</strain>
        <tissue evidence="17">Complete organism</tissue>
    </source>
</reference>
<dbReference type="InterPro" id="IPR050401">
    <property type="entry name" value="Cyclic_nucleotide_synthase"/>
</dbReference>
<dbReference type="InterPro" id="IPR001245">
    <property type="entry name" value="Ser-Thr/Tyr_kinase_cat_dom"/>
</dbReference>
<evidence type="ECO:0000256" key="8">
    <source>
        <dbReference type="ARBA" id="ARBA00022989"/>
    </source>
</evidence>
<dbReference type="PROSITE" id="PS50125">
    <property type="entry name" value="GUANYLATE_CYCLASE_2"/>
    <property type="match status" value="1"/>
</dbReference>
<evidence type="ECO:0000259" key="15">
    <source>
        <dbReference type="PROSITE" id="PS50090"/>
    </source>
</evidence>
<dbReference type="InterPro" id="IPR029787">
    <property type="entry name" value="Nucleotide_cyclase"/>
</dbReference>
<keyword evidence="12" id="KW-0141">cGMP biosynthesis</keyword>
<comment type="subcellular location">
    <subcellularLocation>
        <location evidence="2">Membrane</location>
        <topology evidence="2">Single-pass membrane protein</topology>
    </subcellularLocation>
</comment>
<dbReference type="EC" id="4.6.1.2" evidence="4"/>
<dbReference type="GO" id="GO:0004383">
    <property type="term" value="F:guanylate cyclase activity"/>
    <property type="evidence" value="ECO:0007669"/>
    <property type="project" value="UniProtKB-EC"/>
</dbReference>
<dbReference type="GO" id="GO:0005886">
    <property type="term" value="C:plasma membrane"/>
    <property type="evidence" value="ECO:0007669"/>
    <property type="project" value="TreeGrafter"/>
</dbReference>
<dbReference type="Gene3D" id="1.10.510.10">
    <property type="entry name" value="Transferase(Phosphotransferase) domain 1"/>
    <property type="match status" value="1"/>
</dbReference>
<dbReference type="AlphaFoldDB" id="A0A164TJA0"/>
<dbReference type="PROSITE" id="PS50011">
    <property type="entry name" value="PROTEIN_KINASE_DOM"/>
    <property type="match status" value="1"/>
</dbReference>
<dbReference type="InterPro" id="IPR000719">
    <property type="entry name" value="Prot_kinase_dom"/>
</dbReference>
<dbReference type="Proteomes" id="UP000076858">
    <property type="component" value="Unassembled WGS sequence"/>
</dbReference>
<gene>
    <name evidence="17" type="ORF">APZ42_024998</name>
</gene>
<evidence type="ECO:0000256" key="1">
    <source>
        <dbReference type="ARBA" id="ARBA00001436"/>
    </source>
</evidence>
<evidence type="ECO:0000259" key="14">
    <source>
        <dbReference type="PROSITE" id="PS50011"/>
    </source>
</evidence>
<evidence type="ECO:0000256" key="2">
    <source>
        <dbReference type="ARBA" id="ARBA00004167"/>
    </source>
</evidence>
<dbReference type="InterPro" id="IPR011009">
    <property type="entry name" value="Kinase-like_dom_sf"/>
</dbReference>
<dbReference type="GO" id="GO:0007168">
    <property type="term" value="P:receptor guanylyl cyclase signaling pathway"/>
    <property type="evidence" value="ECO:0007669"/>
    <property type="project" value="TreeGrafter"/>
</dbReference>
<dbReference type="Pfam" id="PF07714">
    <property type="entry name" value="PK_Tyr_Ser-Thr"/>
    <property type="match status" value="1"/>
</dbReference>
<evidence type="ECO:0000256" key="10">
    <source>
        <dbReference type="ARBA" id="ARBA00023180"/>
    </source>
</evidence>
<dbReference type="GO" id="GO:0004672">
    <property type="term" value="F:protein kinase activity"/>
    <property type="evidence" value="ECO:0007669"/>
    <property type="project" value="InterPro"/>
</dbReference>
<keyword evidence="17" id="KW-0675">Receptor</keyword>
<evidence type="ECO:0000256" key="6">
    <source>
        <dbReference type="ARBA" id="ARBA00022692"/>
    </source>
</evidence>
<dbReference type="Pfam" id="PF00211">
    <property type="entry name" value="Guanylate_cyc"/>
    <property type="match status" value="1"/>
</dbReference>
<dbReference type="PANTHER" id="PTHR11920">
    <property type="entry name" value="GUANYLYL CYCLASE"/>
    <property type="match status" value="1"/>
</dbReference>
<dbReference type="CDD" id="cd07302">
    <property type="entry name" value="CHD"/>
    <property type="match status" value="1"/>
</dbReference>
<keyword evidence="10" id="KW-0325">Glycoprotein</keyword>
<comment type="catalytic activity">
    <reaction evidence="1">
        <text>GTP = 3',5'-cyclic GMP + diphosphate</text>
        <dbReference type="Rhea" id="RHEA:13665"/>
        <dbReference type="ChEBI" id="CHEBI:33019"/>
        <dbReference type="ChEBI" id="CHEBI:37565"/>
        <dbReference type="ChEBI" id="CHEBI:57746"/>
        <dbReference type="EC" id="4.6.1.2"/>
    </reaction>
</comment>
<evidence type="ECO:0000256" key="7">
    <source>
        <dbReference type="ARBA" id="ARBA00022741"/>
    </source>
</evidence>
<feature type="domain" description="Myb-like" evidence="15">
    <location>
        <begin position="9"/>
        <end position="83"/>
    </location>
</feature>
<evidence type="ECO:0000256" key="3">
    <source>
        <dbReference type="ARBA" id="ARBA00011764"/>
    </source>
</evidence>
<dbReference type="GO" id="GO:0035556">
    <property type="term" value="P:intracellular signal transduction"/>
    <property type="evidence" value="ECO:0007669"/>
    <property type="project" value="InterPro"/>
</dbReference>
<evidence type="ECO:0000256" key="4">
    <source>
        <dbReference type="ARBA" id="ARBA00012202"/>
    </source>
</evidence>
<proteinExistence type="predicted"/>
<dbReference type="InterPro" id="IPR001054">
    <property type="entry name" value="A/G_cyclase"/>
</dbReference>
<evidence type="ECO:0000259" key="16">
    <source>
        <dbReference type="PROSITE" id="PS50125"/>
    </source>
</evidence>
<accession>A0A164TJA0</accession>
<dbReference type="GO" id="GO:0005524">
    <property type="term" value="F:ATP binding"/>
    <property type="evidence" value="ECO:0007669"/>
    <property type="project" value="InterPro"/>
</dbReference>
<dbReference type="SUPFAM" id="SSF56112">
    <property type="entry name" value="Protein kinase-like (PK-like)"/>
    <property type="match status" value="1"/>
</dbReference>
<dbReference type="Gene3D" id="3.30.70.1230">
    <property type="entry name" value="Nucleotide cyclase"/>
    <property type="match status" value="1"/>
</dbReference>
<dbReference type="EMBL" id="LRGB01001784">
    <property type="protein sequence ID" value="KZS10505.1"/>
    <property type="molecule type" value="Genomic_DNA"/>
</dbReference>
<evidence type="ECO:0000313" key="18">
    <source>
        <dbReference type="Proteomes" id="UP000076858"/>
    </source>
</evidence>
<keyword evidence="11" id="KW-0456">Lyase</keyword>
<dbReference type="InterPro" id="IPR028002">
    <property type="entry name" value="Myb_DNA-bind_5"/>
</dbReference>
<comment type="function">
    <text evidence="13">Involved in transvection phenomena (= synapsis-dependent gene expression), where the synaptic pairing of chromosomes carrying genes with which zeste interacts influences the expression of these genes. Zeste binds to DNA and stimulates transcription from a nearby promoter.</text>
</comment>
<evidence type="ECO:0000256" key="9">
    <source>
        <dbReference type="ARBA" id="ARBA00023136"/>
    </source>
</evidence>
<protein>
    <recommendedName>
        <fullName evidence="5">Regulatory protein zeste</fullName>
        <ecNumber evidence="4">4.6.1.2</ecNumber>
    </recommendedName>
</protein>
<keyword evidence="7" id="KW-0547">Nucleotide-binding</keyword>
<dbReference type="SUPFAM" id="SSF55073">
    <property type="entry name" value="Nucleotide cyclase"/>
    <property type="match status" value="1"/>
</dbReference>
<dbReference type="Pfam" id="PF13873">
    <property type="entry name" value="Myb_DNA-bind_5"/>
    <property type="match status" value="1"/>
</dbReference>
<keyword evidence="9" id="KW-0472">Membrane</keyword>
<feature type="domain" description="Protein kinase" evidence="14">
    <location>
        <begin position="415"/>
        <end position="675"/>
    </location>
</feature>
<evidence type="ECO:0000256" key="13">
    <source>
        <dbReference type="ARBA" id="ARBA00025466"/>
    </source>
</evidence>
<evidence type="ECO:0000256" key="12">
    <source>
        <dbReference type="ARBA" id="ARBA00023293"/>
    </source>
</evidence>
<keyword evidence="6" id="KW-0812">Transmembrane</keyword>
<dbReference type="SMART" id="SM00044">
    <property type="entry name" value="CYCc"/>
    <property type="match status" value="1"/>
</dbReference>
<dbReference type="STRING" id="35525.A0A164TJA0"/>
<dbReference type="GO" id="GO:0001653">
    <property type="term" value="F:peptide receptor activity"/>
    <property type="evidence" value="ECO:0007669"/>
    <property type="project" value="TreeGrafter"/>
</dbReference>
<dbReference type="GO" id="GO:0004016">
    <property type="term" value="F:adenylate cyclase activity"/>
    <property type="evidence" value="ECO:0007669"/>
    <property type="project" value="TreeGrafter"/>
</dbReference>
<name>A0A164TJA0_9CRUS</name>
<keyword evidence="8" id="KW-1133">Transmembrane helix</keyword>
<evidence type="ECO:0000313" key="17">
    <source>
        <dbReference type="EMBL" id="KZS10505.1"/>
    </source>
</evidence>
<evidence type="ECO:0000256" key="5">
    <source>
        <dbReference type="ARBA" id="ARBA00016807"/>
    </source>
</evidence>
<keyword evidence="18" id="KW-1185">Reference proteome</keyword>
<sequence>MGPKTDGLKEKVKRDVWSDHETDCLLDLYIEEKEMMEGDFNTLITKELKNETWKKITMSMIVEFPDSKVRTVEIIKKKWNNFSQSAKAAIANHKAGLTETGGGPSTGPLKPLYEKFWQHILGKTNPSIAGEKIRVSIDTEDQGDLANSEIVSQILHRQVRTTTEYDNSNSSSLENYKLSTIENRRVSFPNDDDDIYRHTSSPLHINESLVVPSTSDAAAVSSTSTAAAAAYKGKRLKTPTSTLTMRQTVKKAKYGVCVSSEAAAESRVVEQRLNTLKSIMEVRLLLGKRKKFHALAFHVKKRGSSKNSVMEAALNGSLLFKTILKIQNFSRKLFINRLAVSVDKFIVAGVRGGFISFDANGDTGDGYIAVGSSDLFSPKPNSSIDVHKNVMVSFGFFRGTVIRTKKWLSFEDQVIYDVELLNDNVIMTMVVAHLFTLAAMKYLFTHQARKLAAKMDILTIKMRRHDNINPTICAIIEPVRICIITEFQTRKSLMDALSTTKNDLNCKLIACLALELAKDMLYIHSSDLRCHRNLKSTNCLPDSNLLNSQNIGFWFTQVTECSCVNKAHAKLSAPEILRNPSLTGTAEGDVYSFAIILHEMVCQEDPFAICYDLGDPARIINQIKHTVRGCQIPARLPIESLDFRLAYMFLCMVNCWIDDPNERPYFSSVLNYLTKQGGTRSVANCLANGLPVEAELWENVTVFEADLEGFTEIASETTPLGILILLDDVYTSSDSIARGYDVCKLGTISDAYIVVSGIQPTRGKNSAGEIASMALEVVEKMKGSGIGHSSKPLVVRIGVHTGEIDLKI</sequence>
<dbReference type="OrthoDB" id="4062651at2759"/>
<evidence type="ECO:0000256" key="11">
    <source>
        <dbReference type="ARBA" id="ARBA00023239"/>
    </source>
</evidence>
<organism evidence="17 18">
    <name type="scientific">Daphnia magna</name>
    <dbReference type="NCBI Taxonomy" id="35525"/>
    <lineage>
        <taxon>Eukaryota</taxon>
        <taxon>Metazoa</taxon>
        <taxon>Ecdysozoa</taxon>
        <taxon>Arthropoda</taxon>
        <taxon>Crustacea</taxon>
        <taxon>Branchiopoda</taxon>
        <taxon>Diplostraca</taxon>
        <taxon>Cladocera</taxon>
        <taxon>Anomopoda</taxon>
        <taxon>Daphniidae</taxon>
        <taxon>Daphnia</taxon>
    </lineage>
</organism>
<dbReference type="InterPro" id="IPR001005">
    <property type="entry name" value="SANT/Myb"/>
</dbReference>